<dbReference type="STRING" id="714943.Mucpa_4922"/>
<dbReference type="RefSeq" id="WP_008510014.1">
    <property type="nucleotide sequence ID" value="NZ_CM001403.1"/>
</dbReference>
<evidence type="ECO:0000313" key="2">
    <source>
        <dbReference type="Proteomes" id="UP000002774"/>
    </source>
</evidence>
<protein>
    <submittedName>
        <fullName evidence="1">Uncharacterized protein</fullName>
    </submittedName>
</protein>
<evidence type="ECO:0000313" key="1">
    <source>
        <dbReference type="EMBL" id="EHQ29006.1"/>
    </source>
</evidence>
<proteinExistence type="predicted"/>
<reference evidence="1" key="1">
    <citation type="submission" date="2011-09" db="EMBL/GenBank/DDBJ databases">
        <title>The permanent draft genome of Mucilaginibacter paludis DSM 18603.</title>
        <authorList>
            <consortium name="US DOE Joint Genome Institute (JGI-PGF)"/>
            <person name="Lucas S."/>
            <person name="Han J."/>
            <person name="Lapidus A."/>
            <person name="Bruce D."/>
            <person name="Goodwin L."/>
            <person name="Pitluck S."/>
            <person name="Peters L."/>
            <person name="Kyrpides N."/>
            <person name="Mavromatis K."/>
            <person name="Ivanova N."/>
            <person name="Mikhailova N."/>
            <person name="Held B."/>
            <person name="Detter J.C."/>
            <person name="Tapia R."/>
            <person name="Han C."/>
            <person name="Land M."/>
            <person name="Hauser L."/>
            <person name="Markowitz V."/>
            <person name="Cheng J.-F."/>
            <person name="Hugenholtz P."/>
            <person name="Woyke T."/>
            <person name="Wu D."/>
            <person name="Tindall B."/>
            <person name="Brambilla E."/>
            <person name="Klenk H.-P."/>
            <person name="Eisen J.A."/>
        </authorList>
    </citation>
    <scope>NUCLEOTIDE SEQUENCE [LARGE SCALE GENOMIC DNA]</scope>
    <source>
        <strain evidence="1">DSM 18603</strain>
    </source>
</reference>
<dbReference type="Proteomes" id="UP000002774">
    <property type="component" value="Chromosome"/>
</dbReference>
<sequence length="242" mass="27996">MKTTNKRETSAQVADVSQPERILTYDGKAEFEAYVVWRSNIQESVSLLRDQFNSDFDEVLGSKTRFDKTWLLDFYNRKGLEKLKMEVDKFISIQNKALRLHYEDHYHEKIEGLKARIQNVIEVLNQSGGNGYILKNFPFSLISISYLPFKNGTIDNDPAEINALRESFNEYLTNPDDILFHNMMKQIADGYNGIKNEIQRRNLNLDIEYGMKGIPSMLDRDESGNYKPSTTNLKFALSITKA</sequence>
<name>H1Y7B9_9SPHI</name>
<dbReference type="AlphaFoldDB" id="H1Y7B9"/>
<gene>
    <name evidence="1" type="ORF">Mucpa_4922</name>
</gene>
<keyword evidence="2" id="KW-1185">Reference proteome</keyword>
<dbReference type="HOGENOM" id="CLU_1169619_0_0_10"/>
<dbReference type="EMBL" id="CM001403">
    <property type="protein sequence ID" value="EHQ29006.1"/>
    <property type="molecule type" value="Genomic_DNA"/>
</dbReference>
<organism evidence="1 2">
    <name type="scientific">Mucilaginibacter paludis DSM 18603</name>
    <dbReference type="NCBI Taxonomy" id="714943"/>
    <lineage>
        <taxon>Bacteria</taxon>
        <taxon>Pseudomonadati</taxon>
        <taxon>Bacteroidota</taxon>
        <taxon>Sphingobacteriia</taxon>
        <taxon>Sphingobacteriales</taxon>
        <taxon>Sphingobacteriaceae</taxon>
        <taxon>Mucilaginibacter</taxon>
    </lineage>
</organism>
<accession>H1Y7B9</accession>